<dbReference type="SUPFAM" id="SSF52540">
    <property type="entry name" value="P-loop containing nucleoside triphosphate hydrolases"/>
    <property type="match status" value="1"/>
</dbReference>
<proteinExistence type="predicted"/>
<dbReference type="InterPro" id="IPR027417">
    <property type="entry name" value="P-loop_NTPase"/>
</dbReference>
<dbReference type="Gene3D" id="3.40.50.300">
    <property type="entry name" value="P-loop containing nucleotide triphosphate hydrolases"/>
    <property type="match status" value="1"/>
</dbReference>
<sequence length="316" mass="36303">MRILDKQSITFKAKTSFAERVANLHILHPKVQKIWSLLDSMRYHNSFQGGKSSPRHRFIMGLSGVGKTQMVERYAEKYEGYTQIDEIGDEIDIRPVLYVNLPDPFTIMEFYQSIIYSLNAPQIPGRPSMGDVKRQVFTLLKMQKVEMVVLDEMDHILVSRYVKNEEAMSAIKHLTNFGKVSVICVGTPEIEKLRKLDSQYFRRKPPTKLERFKECDEEFLQLLASIEEQLLPPKPLFLSDLSADMPLPQVLHKISYGLVGYLTPILQEAFLLLGVFEPDFDEDTSVLDLGLVLEEAYTNIIGEVAEEELKKMILID</sequence>
<comment type="caution">
    <text evidence="1">The sequence shown here is derived from an EMBL/GenBank/DDBJ whole genome shotgun (WGS) entry which is preliminary data.</text>
</comment>
<dbReference type="InterPro" id="IPR008868">
    <property type="entry name" value="TniB"/>
</dbReference>
<reference evidence="1 2" key="1">
    <citation type="submission" date="2019-10" db="EMBL/GenBank/DDBJ databases">
        <title>Description of Paenibacillus terricola sp. nov.</title>
        <authorList>
            <person name="Carlier A."/>
            <person name="Qi S."/>
        </authorList>
    </citation>
    <scope>NUCLEOTIDE SEQUENCE [LARGE SCALE GENOMIC DNA]</scope>
    <source>
        <strain evidence="1 2">LMG 31459</strain>
    </source>
</reference>
<gene>
    <name evidence="1" type="ORF">GC101_35405</name>
</gene>
<dbReference type="Pfam" id="PF05621">
    <property type="entry name" value="TniB"/>
    <property type="match status" value="1"/>
</dbReference>
<dbReference type="EMBL" id="WHOB01000098">
    <property type="protein sequence ID" value="NOU84139.1"/>
    <property type="molecule type" value="Genomic_DNA"/>
</dbReference>
<protein>
    <submittedName>
        <fullName evidence="1">AAA family ATPase</fullName>
    </submittedName>
</protein>
<name>A0ABX1YWX7_9BACL</name>
<evidence type="ECO:0000313" key="2">
    <source>
        <dbReference type="Proteomes" id="UP000596857"/>
    </source>
</evidence>
<dbReference type="Proteomes" id="UP000596857">
    <property type="component" value="Unassembled WGS sequence"/>
</dbReference>
<evidence type="ECO:0000313" key="1">
    <source>
        <dbReference type="EMBL" id="NOU84139.1"/>
    </source>
</evidence>
<keyword evidence="2" id="KW-1185">Reference proteome</keyword>
<accession>A0ABX1YWX7</accession>
<organism evidence="1 2">
    <name type="scientific">Paenibacillus phytohabitans</name>
    <dbReference type="NCBI Taxonomy" id="2654978"/>
    <lineage>
        <taxon>Bacteria</taxon>
        <taxon>Bacillati</taxon>
        <taxon>Bacillota</taxon>
        <taxon>Bacilli</taxon>
        <taxon>Bacillales</taxon>
        <taxon>Paenibacillaceae</taxon>
        <taxon>Paenibacillus</taxon>
    </lineage>
</organism>